<dbReference type="SUPFAM" id="SSF53613">
    <property type="entry name" value="Ribokinase-like"/>
    <property type="match status" value="1"/>
</dbReference>
<organism evidence="4 10">
    <name type="scientific">Bacteroides ovatus</name>
    <dbReference type="NCBI Taxonomy" id="28116"/>
    <lineage>
        <taxon>Bacteria</taxon>
        <taxon>Pseudomonadati</taxon>
        <taxon>Bacteroidota</taxon>
        <taxon>Bacteroidia</taxon>
        <taxon>Bacteroidales</taxon>
        <taxon>Bacteroidaceae</taxon>
        <taxon>Bacteroides</taxon>
    </lineage>
</organism>
<evidence type="ECO:0000313" key="6">
    <source>
        <dbReference type="EMBL" id="SDB78164.1"/>
    </source>
</evidence>
<dbReference type="Gene3D" id="3.40.1190.20">
    <property type="match status" value="1"/>
</dbReference>
<proteinExistence type="predicted"/>
<evidence type="ECO:0000313" key="9">
    <source>
        <dbReference type="Proteomes" id="UP000183670"/>
    </source>
</evidence>
<dbReference type="STRING" id="28116.Bovatus_03686"/>
<dbReference type="EMBL" id="JAQNZF010000058">
    <property type="protein sequence ID" value="MDC2745459.1"/>
    <property type="molecule type" value="Genomic_DNA"/>
</dbReference>
<keyword evidence="2 5" id="KW-0418">Kinase</keyword>
<dbReference type="PIRSF" id="PIRSF025725">
    <property type="entry name" value="UCP025725"/>
    <property type="match status" value="1"/>
</dbReference>
<accession>A0A139L8B8</accession>
<evidence type="ECO:0000313" key="4">
    <source>
        <dbReference type="EMBL" id="KAA3930890.1"/>
    </source>
</evidence>
<dbReference type="PATRIC" id="fig|28116.10.peg.1946"/>
<evidence type="ECO:0000313" key="7">
    <source>
        <dbReference type="EMBL" id="SDH34915.1"/>
    </source>
</evidence>
<evidence type="ECO:0000313" key="5">
    <source>
        <dbReference type="EMBL" id="MDC2745459.1"/>
    </source>
</evidence>
<dbReference type="EMBL" id="VWLB01000003">
    <property type="protein sequence ID" value="KAA3930890.1"/>
    <property type="molecule type" value="Genomic_DNA"/>
</dbReference>
<dbReference type="InterPro" id="IPR011611">
    <property type="entry name" value="PfkB_dom"/>
</dbReference>
<evidence type="ECO:0000259" key="3">
    <source>
        <dbReference type="Pfam" id="PF00294"/>
    </source>
</evidence>
<dbReference type="InterPro" id="IPR029056">
    <property type="entry name" value="Ribokinase-like"/>
</dbReference>
<reference evidence="8 9" key="1">
    <citation type="submission" date="2016-10" db="EMBL/GenBank/DDBJ databases">
        <authorList>
            <person name="de Groot N.N."/>
        </authorList>
    </citation>
    <scope>NUCLEOTIDE SEQUENCE [LARGE SCALE GENOMIC DNA]</scope>
    <source>
        <strain evidence="6 9">NLAE-zl-C500</strain>
        <strain evidence="7 8">NLAE-zl-C57</strain>
    </source>
</reference>
<dbReference type="Proteomes" id="UP000183670">
    <property type="component" value="Unassembled WGS sequence"/>
</dbReference>
<dbReference type="Pfam" id="PF00294">
    <property type="entry name" value="PfkB"/>
    <property type="match status" value="1"/>
</dbReference>
<dbReference type="Proteomes" id="UP000181870">
    <property type="component" value="Unassembled WGS sequence"/>
</dbReference>
<gene>
    <name evidence="4" type="ORF">F3F25_02265</name>
    <name evidence="5" type="ORF">PO382_25025</name>
    <name evidence="6" type="ORF">SAMN05192581_103526</name>
    <name evidence="7" type="ORF">SAMN05192582_1004112</name>
</gene>
<keyword evidence="1" id="KW-0808">Transferase</keyword>
<dbReference type="AlphaFoldDB" id="A0A139L8B8"/>
<dbReference type="PANTHER" id="PTHR10584:SF166">
    <property type="entry name" value="RIBOKINASE"/>
    <property type="match status" value="1"/>
</dbReference>
<evidence type="ECO:0000313" key="8">
    <source>
        <dbReference type="Proteomes" id="UP000181870"/>
    </source>
</evidence>
<dbReference type="GO" id="GO:0016301">
    <property type="term" value="F:kinase activity"/>
    <property type="evidence" value="ECO:0007669"/>
    <property type="project" value="UniProtKB-KW"/>
</dbReference>
<evidence type="ECO:0000313" key="10">
    <source>
        <dbReference type="Proteomes" id="UP000365824"/>
    </source>
</evidence>
<dbReference type="RefSeq" id="WP_008642866.1">
    <property type="nucleotide sequence ID" value="NZ_CAAKNR010000143.1"/>
</dbReference>
<dbReference type="GO" id="GO:0005829">
    <property type="term" value="C:cytosol"/>
    <property type="evidence" value="ECO:0007669"/>
    <property type="project" value="TreeGrafter"/>
</dbReference>
<sequence>MNKHQLCCIGHITLDKVVTPQNTVYMPGGTAFYCSHAIRHFNDIDYALVTAVGATEMKVVEQLRKVGINVTALPSKHSVYFENIYGANPDDRTQRVLAKADPFTASQLKEIDAQIYHLGSLLADDFSLEVIKELSQKGLIAVDSQGYLREVRDTHVYPVDWTDKREALQYIHFLKVNEHEMEVLTGLSDPHEAARQLYEWGVKEVLVTLGGMGSLIFDGKDFYRIPAYKPREVVDATGCGDTYTIGYLYQRVSGAGIEEAGRFAAAMSTLKIEKSGPFNGSKEDVIQCMTTAEQMF</sequence>
<dbReference type="Proteomes" id="UP000365824">
    <property type="component" value="Unassembled WGS sequence"/>
</dbReference>
<reference evidence="4 10" key="2">
    <citation type="journal article" date="2019" name="Nat. Med.">
        <title>A library of human gut bacterial isolates paired with longitudinal multiomics data enables mechanistic microbiome research.</title>
        <authorList>
            <person name="Poyet M."/>
            <person name="Groussin M."/>
            <person name="Gibbons S.M."/>
            <person name="Avila-Pacheco J."/>
            <person name="Jiang X."/>
            <person name="Kearney S.M."/>
            <person name="Perrotta A.R."/>
            <person name="Berdy B."/>
            <person name="Zhao S."/>
            <person name="Lieberman T.D."/>
            <person name="Swanson P.K."/>
            <person name="Smith M."/>
            <person name="Roesemann S."/>
            <person name="Alexander J.E."/>
            <person name="Rich S.A."/>
            <person name="Livny J."/>
            <person name="Vlamakis H."/>
            <person name="Clish C."/>
            <person name="Bullock K."/>
            <person name="Deik A."/>
            <person name="Scott J."/>
            <person name="Pierce K.A."/>
            <person name="Xavier R.J."/>
            <person name="Alm E.J."/>
        </authorList>
    </citation>
    <scope>NUCLEOTIDE SEQUENCE [LARGE SCALE GENOMIC DNA]</scope>
    <source>
        <strain evidence="4 10">BIOML-A160</strain>
    </source>
</reference>
<feature type="domain" description="Carbohydrate kinase PfkB" evidence="3">
    <location>
        <begin position="16"/>
        <end position="279"/>
    </location>
</feature>
<dbReference type="PANTHER" id="PTHR10584">
    <property type="entry name" value="SUGAR KINASE"/>
    <property type="match status" value="1"/>
</dbReference>
<dbReference type="InterPro" id="IPR016831">
    <property type="entry name" value="PPi-dep_kinase"/>
</dbReference>
<evidence type="ECO:0000256" key="2">
    <source>
        <dbReference type="ARBA" id="ARBA00022777"/>
    </source>
</evidence>
<dbReference type="EMBL" id="FMYE01000035">
    <property type="protein sequence ID" value="SDB78164.1"/>
    <property type="molecule type" value="Genomic_DNA"/>
</dbReference>
<protein>
    <submittedName>
        <fullName evidence="5">PfkB family carbohydrate kinase</fullName>
    </submittedName>
    <submittedName>
        <fullName evidence="4 6">Ribokinase</fullName>
    </submittedName>
</protein>
<dbReference type="CDD" id="cd01937">
    <property type="entry name" value="ribokinase_group_D"/>
    <property type="match status" value="1"/>
</dbReference>
<reference evidence="5" key="3">
    <citation type="submission" date="2022-10" db="EMBL/GenBank/DDBJ databases">
        <title>Human gut microbiome strain richness.</title>
        <authorList>
            <person name="Chen-Liaw A."/>
        </authorList>
    </citation>
    <scope>NUCLEOTIDE SEQUENCE</scope>
    <source>
        <strain evidence="5">BSD2780120875st1_E1_BSD2780120875_150330</strain>
    </source>
</reference>
<dbReference type="EMBL" id="FNDO01000004">
    <property type="protein sequence ID" value="SDH34915.1"/>
    <property type="molecule type" value="Genomic_DNA"/>
</dbReference>
<name>A0A139L8B8_BACOV</name>
<dbReference type="Proteomes" id="UP001219389">
    <property type="component" value="Unassembled WGS sequence"/>
</dbReference>
<evidence type="ECO:0000256" key="1">
    <source>
        <dbReference type="ARBA" id="ARBA00022679"/>
    </source>
</evidence>